<accession>A0ABU7UPI4</accession>
<gene>
    <name evidence="3" type="ORF">SJI18_13305</name>
</gene>
<dbReference type="EMBL" id="JAZHFS010000011">
    <property type="protein sequence ID" value="MEF2113282.1"/>
    <property type="molecule type" value="Genomic_DNA"/>
</dbReference>
<protein>
    <submittedName>
        <fullName evidence="3">SLATT domain-containing protein</fullName>
    </submittedName>
</protein>
<dbReference type="Proteomes" id="UP001498469">
    <property type="component" value="Unassembled WGS sequence"/>
</dbReference>
<dbReference type="Pfam" id="PF18160">
    <property type="entry name" value="SLATT_5"/>
    <property type="match status" value="1"/>
</dbReference>
<organism evidence="3 4">
    <name type="scientific">Clostridium frigoriphilum</name>
    <dbReference type="NCBI Taxonomy" id="443253"/>
    <lineage>
        <taxon>Bacteria</taxon>
        <taxon>Bacillati</taxon>
        <taxon>Bacillota</taxon>
        <taxon>Clostridia</taxon>
        <taxon>Eubacteriales</taxon>
        <taxon>Clostridiaceae</taxon>
        <taxon>Clostridium</taxon>
    </lineage>
</organism>
<evidence type="ECO:0000259" key="2">
    <source>
        <dbReference type="Pfam" id="PF18160"/>
    </source>
</evidence>
<evidence type="ECO:0000256" key="1">
    <source>
        <dbReference type="SAM" id="Phobius"/>
    </source>
</evidence>
<dbReference type="InterPro" id="IPR041115">
    <property type="entry name" value="SLATT_5"/>
</dbReference>
<reference evidence="3 4" key="1">
    <citation type="submission" date="2023-11" db="EMBL/GenBank/DDBJ databases">
        <title>Draft genome sequence of a psychrophilic Clostridium strain from permafrost water brine.</title>
        <authorList>
            <person name="Shcherbakova V.A."/>
            <person name="Trubitsyn V.E."/>
            <person name="Zakharyuk A.G."/>
        </authorList>
    </citation>
    <scope>NUCLEOTIDE SEQUENCE [LARGE SCALE GENOMIC DNA]</scope>
    <source>
        <strain evidence="3 4">14F</strain>
    </source>
</reference>
<feature type="transmembrane region" description="Helical" evidence="1">
    <location>
        <begin position="86"/>
        <end position="104"/>
    </location>
</feature>
<feature type="domain" description="SMODS and SLOG-associating 2TM effector" evidence="2">
    <location>
        <begin position="29"/>
        <end position="224"/>
    </location>
</feature>
<feature type="transmembrane region" description="Helical" evidence="1">
    <location>
        <begin position="61"/>
        <end position="80"/>
    </location>
</feature>
<comment type="caution">
    <text evidence="3">The sequence shown here is derived from an EMBL/GenBank/DDBJ whole genome shotgun (WGS) entry which is preliminary data.</text>
</comment>
<sequence length="230" mass="27416">MEIDFCNKECCLELEKAIKKIDVEQTVNLLDELKRRVEITYRTRIIATNRLRDKNTEYKRLNIYYSVLVTGGSILTIGMQTKNSQIPASNIVLMFSIVLTYFMFYTSEQNLQERAYKMEETFKGLDKLRNKISIMLEYNKLDITEEMCKKLYKEYEAILASIENHEEIDYYMYKLDCLKKEHISDDKKEEYSETKGKVKKYTQWKSRKIFLKYFIPTVVMIMLILPSIGL</sequence>
<proteinExistence type="predicted"/>
<keyword evidence="4" id="KW-1185">Reference proteome</keyword>
<dbReference type="NCBIfam" id="NF033631">
    <property type="entry name" value="SLATT_5"/>
    <property type="match status" value="1"/>
</dbReference>
<keyword evidence="1" id="KW-0812">Transmembrane</keyword>
<dbReference type="RefSeq" id="WP_216248672.1">
    <property type="nucleotide sequence ID" value="NZ_JAZHFS010000011.1"/>
</dbReference>
<keyword evidence="1" id="KW-0472">Membrane</keyword>
<name>A0ABU7UPI4_9CLOT</name>
<keyword evidence="1" id="KW-1133">Transmembrane helix</keyword>
<feature type="transmembrane region" description="Helical" evidence="1">
    <location>
        <begin position="209"/>
        <end position="228"/>
    </location>
</feature>
<evidence type="ECO:0000313" key="4">
    <source>
        <dbReference type="Proteomes" id="UP001498469"/>
    </source>
</evidence>
<evidence type="ECO:0000313" key="3">
    <source>
        <dbReference type="EMBL" id="MEF2113282.1"/>
    </source>
</evidence>